<feature type="compositionally biased region" description="Polar residues" evidence="6">
    <location>
        <begin position="9"/>
        <end position="24"/>
    </location>
</feature>
<evidence type="ECO:0000256" key="6">
    <source>
        <dbReference type="SAM" id="MobiDB-lite"/>
    </source>
</evidence>
<organism evidence="8 9">
    <name type="scientific">Capronia epimyces CBS 606.96</name>
    <dbReference type="NCBI Taxonomy" id="1182542"/>
    <lineage>
        <taxon>Eukaryota</taxon>
        <taxon>Fungi</taxon>
        <taxon>Dikarya</taxon>
        <taxon>Ascomycota</taxon>
        <taxon>Pezizomycotina</taxon>
        <taxon>Eurotiomycetes</taxon>
        <taxon>Chaetothyriomycetidae</taxon>
        <taxon>Chaetothyriales</taxon>
        <taxon>Herpotrichiellaceae</taxon>
        <taxon>Capronia</taxon>
    </lineage>
</organism>
<dbReference type="GO" id="GO:0003677">
    <property type="term" value="F:DNA binding"/>
    <property type="evidence" value="ECO:0007669"/>
    <property type="project" value="UniProtKB-KW"/>
</dbReference>
<dbReference type="InterPro" id="IPR001138">
    <property type="entry name" value="Zn2Cys6_DnaBD"/>
</dbReference>
<keyword evidence="4" id="KW-0804">Transcription</keyword>
<feature type="compositionally biased region" description="Low complexity" evidence="6">
    <location>
        <begin position="97"/>
        <end position="108"/>
    </location>
</feature>
<gene>
    <name evidence="8" type="ORF">A1O3_02831</name>
</gene>
<dbReference type="GO" id="GO:0006351">
    <property type="term" value="P:DNA-templated transcription"/>
    <property type="evidence" value="ECO:0007669"/>
    <property type="project" value="InterPro"/>
</dbReference>
<dbReference type="GO" id="GO:0000981">
    <property type="term" value="F:DNA-binding transcription factor activity, RNA polymerase II-specific"/>
    <property type="evidence" value="ECO:0007669"/>
    <property type="project" value="InterPro"/>
</dbReference>
<evidence type="ECO:0000256" key="5">
    <source>
        <dbReference type="ARBA" id="ARBA00023242"/>
    </source>
</evidence>
<evidence type="ECO:0000256" key="2">
    <source>
        <dbReference type="ARBA" id="ARBA00023015"/>
    </source>
</evidence>
<dbReference type="EMBL" id="AMGY01000002">
    <property type="protein sequence ID" value="EXJ89764.1"/>
    <property type="molecule type" value="Genomic_DNA"/>
</dbReference>
<protein>
    <recommendedName>
        <fullName evidence="7">Zn(2)-C6 fungal-type domain-containing protein</fullName>
    </recommendedName>
</protein>
<dbReference type="CDD" id="cd12148">
    <property type="entry name" value="fungal_TF_MHR"/>
    <property type="match status" value="1"/>
</dbReference>
<dbReference type="PROSITE" id="PS50048">
    <property type="entry name" value="ZN2_CY6_FUNGAL_2"/>
    <property type="match status" value="1"/>
</dbReference>
<dbReference type="PANTHER" id="PTHR47425">
    <property type="entry name" value="FARB-RELATED"/>
    <property type="match status" value="1"/>
</dbReference>
<comment type="caution">
    <text evidence="8">The sequence shown here is derived from an EMBL/GenBank/DDBJ whole genome shotgun (WGS) entry which is preliminary data.</text>
</comment>
<dbReference type="Proteomes" id="UP000019478">
    <property type="component" value="Unassembled WGS sequence"/>
</dbReference>
<feature type="domain" description="Zn(2)-C6 fungal-type" evidence="7">
    <location>
        <begin position="54"/>
        <end position="86"/>
    </location>
</feature>
<evidence type="ECO:0000313" key="8">
    <source>
        <dbReference type="EMBL" id="EXJ89764.1"/>
    </source>
</evidence>
<dbReference type="CDD" id="cd00067">
    <property type="entry name" value="GAL4"/>
    <property type="match status" value="1"/>
</dbReference>
<feature type="compositionally biased region" description="Basic residues" evidence="6">
    <location>
        <begin position="39"/>
        <end position="50"/>
    </location>
</feature>
<name>W9Z5I0_9EURO</name>
<dbReference type="AlphaFoldDB" id="W9Z5I0"/>
<evidence type="ECO:0000256" key="4">
    <source>
        <dbReference type="ARBA" id="ARBA00023163"/>
    </source>
</evidence>
<dbReference type="Pfam" id="PF00172">
    <property type="entry name" value="Zn_clus"/>
    <property type="match status" value="1"/>
</dbReference>
<feature type="region of interest" description="Disordered" evidence="6">
    <location>
        <begin position="651"/>
        <end position="694"/>
    </location>
</feature>
<dbReference type="SUPFAM" id="SSF57701">
    <property type="entry name" value="Zn2/Cys6 DNA-binding domain"/>
    <property type="match status" value="1"/>
</dbReference>
<dbReference type="SMART" id="SM00066">
    <property type="entry name" value="GAL4"/>
    <property type="match status" value="1"/>
</dbReference>
<dbReference type="PROSITE" id="PS00463">
    <property type="entry name" value="ZN2_CY6_FUNGAL_1"/>
    <property type="match status" value="1"/>
</dbReference>
<reference evidence="8 9" key="1">
    <citation type="submission" date="2013-03" db="EMBL/GenBank/DDBJ databases">
        <title>The Genome Sequence of Capronia epimyces CBS 606.96.</title>
        <authorList>
            <consortium name="The Broad Institute Genomics Platform"/>
            <person name="Cuomo C."/>
            <person name="de Hoog S."/>
            <person name="Gorbushina A."/>
            <person name="Walker B."/>
            <person name="Young S.K."/>
            <person name="Zeng Q."/>
            <person name="Gargeya S."/>
            <person name="Fitzgerald M."/>
            <person name="Haas B."/>
            <person name="Abouelleil A."/>
            <person name="Allen A.W."/>
            <person name="Alvarado L."/>
            <person name="Arachchi H.M."/>
            <person name="Berlin A.M."/>
            <person name="Chapman S.B."/>
            <person name="Gainer-Dewar J."/>
            <person name="Goldberg J."/>
            <person name="Griggs A."/>
            <person name="Gujja S."/>
            <person name="Hansen M."/>
            <person name="Howarth C."/>
            <person name="Imamovic A."/>
            <person name="Ireland A."/>
            <person name="Larimer J."/>
            <person name="McCowan C."/>
            <person name="Murphy C."/>
            <person name="Pearson M."/>
            <person name="Poon T.W."/>
            <person name="Priest M."/>
            <person name="Roberts A."/>
            <person name="Saif S."/>
            <person name="Shea T."/>
            <person name="Sisk P."/>
            <person name="Sykes S."/>
            <person name="Wortman J."/>
            <person name="Nusbaum C."/>
            <person name="Birren B."/>
        </authorList>
    </citation>
    <scope>NUCLEOTIDE SEQUENCE [LARGE SCALE GENOMIC DNA]</scope>
    <source>
        <strain evidence="8 9">CBS 606.96</strain>
    </source>
</reference>
<dbReference type="GeneID" id="19166961"/>
<feature type="region of interest" description="Disordered" evidence="6">
    <location>
        <begin position="90"/>
        <end position="120"/>
    </location>
</feature>
<dbReference type="Gene3D" id="4.10.240.10">
    <property type="entry name" value="Zn(2)-C6 fungal-type DNA-binding domain"/>
    <property type="match status" value="1"/>
</dbReference>
<dbReference type="RefSeq" id="XP_007731161.1">
    <property type="nucleotide sequence ID" value="XM_007732971.1"/>
</dbReference>
<keyword evidence="5" id="KW-0539">Nucleus</keyword>
<evidence type="ECO:0000256" key="1">
    <source>
        <dbReference type="ARBA" id="ARBA00022723"/>
    </source>
</evidence>
<dbReference type="SMART" id="SM00906">
    <property type="entry name" value="Fungal_trans"/>
    <property type="match status" value="1"/>
</dbReference>
<dbReference type="GO" id="GO:0008270">
    <property type="term" value="F:zinc ion binding"/>
    <property type="evidence" value="ECO:0007669"/>
    <property type="project" value="InterPro"/>
</dbReference>
<keyword evidence="9" id="KW-1185">Reference proteome</keyword>
<dbReference type="OrthoDB" id="4451586at2759"/>
<dbReference type="STRING" id="1182542.W9Z5I0"/>
<sequence length="845" mass="93682">MDPADSHVSETFLSPRPETTQQRPQALERTASEAETHPNRARQPKSVKRRASQACQSCRARKVRCNVAKHGAPCIHCRLDEIECIIGESKRKRKRTTNGTSSGSTSNNLLPSSAPYEPLPHLSQHVVPQSLEQRETSPKTPPAPSYIFYNFQPLGQQTAALPESMPFPHGLASPTAAPPLALPAYIKPLPDRFGPDDITYLQNKGALAIPDQELRNELLRSYAEYMHPFMPLLDFHKFVRIVDQNDGMQSVSLLLFQAVMFTGIATVDMRFLKAAGYSTRREARRAFFDKTRLLYDLDYEDDSIALIQALLLMTYWREDPNGRKETHYWIGIAVSLAHKIGLQRNPEQSTALEPWRQKLYKRIWWSAYMRDSQIALGTRRSTRMTRMKDVDFDVPMLQLADFELDTLPDGPCCIPADCKVVRDMETQRQLAVMCIEMAKLSMCISHILSVQYGITNSKASTWTATMLFAESLQPGDDQIQASAKALQEWKGKLPEAAQYITPTRHDVDSGNGCLVLNRAFLHMVYYTALSSLHRSQLPPWTGTLPRPARATVVDVSHEAVRLAATKITEIVGTLDNLDLVRYLPSPSITVLLHAIVIHLLDVLAPEEFLRRTSLQDFCKCMQIMAALRDMYAAADYSTAFLQAAIQRTEIGPVTPQKDEDRENCTSTQGLTGTGLRLHPAGAGPGPESGQLARPPTDQVMELTAQQTNGPLGAPTSDAVGIDGNIDRRLDFSLMSANPLSDRHFQQRQPANHVSHCPPDLVFDAMDVANDPSAMVLNSSNSATMVGHGNDFELNFDSTTNLGAGGKMFNVDEGDFGAVQGDSGGFSLETDWLMEMGAEGLMLGGR</sequence>
<evidence type="ECO:0000259" key="7">
    <source>
        <dbReference type="PROSITE" id="PS50048"/>
    </source>
</evidence>
<dbReference type="InterPro" id="IPR007219">
    <property type="entry name" value="XnlR_reg_dom"/>
</dbReference>
<keyword evidence="2" id="KW-0805">Transcription regulation</keyword>
<feature type="region of interest" description="Disordered" evidence="6">
    <location>
        <begin position="1"/>
        <end position="50"/>
    </location>
</feature>
<evidence type="ECO:0000313" key="9">
    <source>
        <dbReference type="Proteomes" id="UP000019478"/>
    </source>
</evidence>
<accession>W9Z5I0</accession>
<dbReference type="eggNOG" id="ENOG502RHAD">
    <property type="taxonomic scope" value="Eukaryota"/>
</dbReference>
<dbReference type="HOGENOM" id="CLU_006329_1_0_1"/>
<proteinExistence type="predicted"/>
<dbReference type="InterPro" id="IPR052761">
    <property type="entry name" value="Fungal_Detox/Toxin_TFs"/>
</dbReference>
<dbReference type="PANTHER" id="PTHR47425:SF2">
    <property type="entry name" value="FARB-RELATED"/>
    <property type="match status" value="1"/>
</dbReference>
<dbReference type="InterPro" id="IPR036864">
    <property type="entry name" value="Zn2-C6_fun-type_DNA-bd_sf"/>
</dbReference>
<keyword evidence="3" id="KW-0238">DNA-binding</keyword>
<dbReference type="Pfam" id="PF04082">
    <property type="entry name" value="Fungal_trans"/>
    <property type="match status" value="1"/>
</dbReference>
<keyword evidence="1" id="KW-0479">Metal-binding</keyword>
<evidence type="ECO:0000256" key="3">
    <source>
        <dbReference type="ARBA" id="ARBA00023125"/>
    </source>
</evidence>